<organism evidence="2 3">
    <name type="scientific">Carnegiea gigantea</name>
    <dbReference type="NCBI Taxonomy" id="171969"/>
    <lineage>
        <taxon>Eukaryota</taxon>
        <taxon>Viridiplantae</taxon>
        <taxon>Streptophyta</taxon>
        <taxon>Embryophyta</taxon>
        <taxon>Tracheophyta</taxon>
        <taxon>Spermatophyta</taxon>
        <taxon>Magnoliopsida</taxon>
        <taxon>eudicotyledons</taxon>
        <taxon>Gunneridae</taxon>
        <taxon>Pentapetalae</taxon>
        <taxon>Caryophyllales</taxon>
        <taxon>Cactineae</taxon>
        <taxon>Cactaceae</taxon>
        <taxon>Cactoideae</taxon>
        <taxon>Echinocereeae</taxon>
        <taxon>Carnegiea</taxon>
    </lineage>
</organism>
<name>A0A9Q1Q6K7_9CARY</name>
<reference evidence="2" key="1">
    <citation type="submission" date="2022-04" db="EMBL/GenBank/DDBJ databases">
        <title>Carnegiea gigantea Genome sequencing and assembly v2.</title>
        <authorList>
            <person name="Copetti D."/>
            <person name="Sanderson M.J."/>
            <person name="Burquez A."/>
            <person name="Wojciechowski M.F."/>
        </authorList>
    </citation>
    <scope>NUCLEOTIDE SEQUENCE</scope>
    <source>
        <strain evidence="2">SGP5-SGP5p</strain>
        <tissue evidence="2">Aerial part</tissue>
    </source>
</reference>
<evidence type="ECO:0000313" key="2">
    <source>
        <dbReference type="EMBL" id="KAJ8430156.1"/>
    </source>
</evidence>
<protein>
    <submittedName>
        <fullName evidence="2">Uncharacterized protein</fullName>
    </submittedName>
</protein>
<feature type="region of interest" description="Disordered" evidence="1">
    <location>
        <begin position="23"/>
        <end position="42"/>
    </location>
</feature>
<dbReference type="AlphaFoldDB" id="A0A9Q1Q6K7"/>
<dbReference type="Proteomes" id="UP001153076">
    <property type="component" value="Unassembled WGS sequence"/>
</dbReference>
<proteinExistence type="predicted"/>
<evidence type="ECO:0000256" key="1">
    <source>
        <dbReference type="SAM" id="MobiDB-lite"/>
    </source>
</evidence>
<gene>
    <name evidence="2" type="ORF">Cgig2_005518</name>
</gene>
<comment type="caution">
    <text evidence="2">The sequence shown here is derived from an EMBL/GenBank/DDBJ whole genome shotgun (WGS) entry which is preliminary data.</text>
</comment>
<sequence length="231" mass="26049">MRLLVEESCEDLAVTAGDGDDAIVVNDDPAENNGKGKSRSRMKQPIMEVDDGGVRLQMMDVEIIPQRNNQGDHIEADTEVPTICHVDGLDNCTSEGMGAMNKGIQASWEARSFSVYDVALFIGLPTMGKIIEFAEDDMSMTKLAKIIMLCMAQHCVKVIKKLLDANNELDKLGLWLSLYAWMVMSGVMFPRTPYRATWSMQKYVEDIYRMGEYAWVNALWRAFVEAMEEMQ</sequence>
<evidence type="ECO:0000313" key="3">
    <source>
        <dbReference type="Proteomes" id="UP001153076"/>
    </source>
</evidence>
<dbReference type="OrthoDB" id="1433100at2759"/>
<dbReference type="EMBL" id="JAKOGI010000818">
    <property type="protein sequence ID" value="KAJ8430156.1"/>
    <property type="molecule type" value="Genomic_DNA"/>
</dbReference>
<accession>A0A9Q1Q6K7</accession>
<keyword evidence="3" id="KW-1185">Reference proteome</keyword>